<keyword evidence="2" id="KW-1185">Reference proteome</keyword>
<proteinExistence type="predicted"/>
<dbReference type="AlphaFoldDB" id="A0A8X6GVF3"/>
<comment type="caution">
    <text evidence="1">The sequence shown here is derived from an EMBL/GenBank/DDBJ whole genome shotgun (WGS) entry which is preliminary data.</text>
</comment>
<dbReference type="EMBL" id="BMAO01036515">
    <property type="protein sequence ID" value="GFR11193.1"/>
    <property type="molecule type" value="Genomic_DNA"/>
</dbReference>
<accession>A0A8X6GVF3</accession>
<dbReference type="Proteomes" id="UP000887116">
    <property type="component" value="Unassembled WGS sequence"/>
</dbReference>
<evidence type="ECO:0000313" key="1">
    <source>
        <dbReference type="EMBL" id="GFR11193.1"/>
    </source>
</evidence>
<name>A0A8X6GVF3_TRICU</name>
<evidence type="ECO:0000313" key="2">
    <source>
        <dbReference type="Proteomes" id="UP000887116"/>
    </source>
</evidence>
<protein>
    <submittedName>
        <fullName evidence="1">Uncharacterized protein</fullName>
    </submittedName>
</protein>
<organism evidence="1 2">
    <name type="scientific">Trichonephila clavata</name>
    <name type="common">Joro spider</name>
    <name type="synonym">Nephila clavata</name>
    <dbReference type="NCBI Taxonomy" id="2740835"/>
    <lineage>
        <taxon>Eukaryota</taxon>
        <taxon>Metazoa</taxon>
        <taxon>Ecdysozoa</taxon>
        <taxon>Arthropoda</taxon>
        <taxon>Chelicerata</taxon>
        <taxon>Arachnida</taxon>
        <taxon>Araneae</taxon>
        <taxon>Araneomorphae</taxon>
        <taxon>Entelegynae</taxon>
        <taxon>Araneoidea</taxon>
        <taxon>Nephilidae</taxon>
        <taxon>Trichonephila</taxon>
    </lineage>
</organism>
<sequence length="139" mass="15756">MEDNNIKASIANIVLKMHFTIILNQTRSGGHETHVHRSILLDADHLLPTFKHSGSSRVRGFRADAQHCASGNREEPFFLCGCGRPHDRSQRIHERHQNHRLGSVRHRQKLSAHLGGNGHNLWGHSGPVQLEEIHKLARK</sequence>
<gene>
    <name evidence="1" type="ORF">TNCT_514611</name>
</gene>
<reference evidence="1" key="1">
    <citation type="submission" date="2020-07" db="EMBL/GenBank/DDBJ databases">
        <title>Multicomponent nature underlies the extraordinary mechanical properties of spider dragline silk.</title>
        <authorList>
            <person name="Kono N."/>
            <person name="Nakamura H."/>
            <person name="Mori M."/>
            <person name="Yoshida Y."/>
            <person name="Ohtoshi R."/>
            <person name="Malay A.D."/>
            <person name="Moran D.A.P."/>
            <person name="Tomita M."/>
            <person name="Numata K."/>
            <person name="Arakawa K."/>
        </authorList>
    </citation>
    <scope>NUCLEOTIDE SEQUENCE</scope>
</reference>